<gene>
    <name evidence="2" type="ORF">CERSUDRAFT_120356</name>
</gene>
<dbReference type="AlphaFoldDB" id="M2QF59"/>
<evidence type="ECO:0000313" key="3">
    <source>
        <dbReference type="Proteomes" id="UP000016930"/>
    </source>
</evidence>
<reference evidence="2 3" key="1">
    <citation type="journal article" date="2012" name="Proc. Natl. Acad. Sci. U.S.A.">
        <title>Comparative genomics of Ceriporiopsis subvermispora and Phanerochaete chrysosporium provide insight into selective ligninolysis.</title>
        <authorList>
            <person name="Fernandez-Fueyo E."/>
            <person name="Ruiz-Duenas F.J."/>
            <person name="Ferreira P."/>
            <person name="Floudas D."/>
            <person name="Hibbett D.S."/>
            <person name="Canessa P."/>
            <person name="Larrondo L.F."/>
            <person name="James T.Y."/>
            <person name="Seelenfreund D."/>
            <person name="Lobos S."/>
            <person name="Polanco R."/>
            <person name="Tello M."/>
            <person name="Honda Y."/>
            <person name="Watanabe T."/>
            <person name="Watanabe T."/>
            <person name="Ryu J.S."/>
            <person name="Kubicek C.P."/>
            <person name="Schmoll M."/>
            <person name="Gaskell J."/>
            <person name="Hammel K.E."/>
            <person name="St John F.J."/>
            <person name="Vanden Wymelenberg A."/>
            <person name="Sabat G."/>
            <person name="Splinter BonDurant S."/>
            <person name="Syed K."/>
            <person name="Yadav J.S."/>
            <person name="Doddapaneni H."/>
            <person name="Subramanian V."/>
            <person name="Lavin J.L."/>
            <person name="Oguiza J.A."/>
            <person name="Perez G."/>
            <person name="Pisabarro A.G."/>
            <person name="Ramirez L."/>
            <person name="Santoyo F."/>
            <person name="Master E."/>
            <person name="Coutinho P.M."/>
            <person name="Henrissat B."/>
            <person name="Lombard V."/>
            <person name="Magnuson J.K."/>
            <person name="Kuees U."/>
            <person name="Hori C."/>
            <person name="Igarashi K."/>
            <person name="Samejima M."/>
            <person name="Held B.W."/>
            <person name="Barry K.W."/>
            <person name="LaButti K.M."/>
            <person name="Lapidus A."/>
            <person name="Lindquist E.A."/>
            <person name="Lucas S.M."/>
            <person name="Riley R."/>
            <person name="Salamov A.A."/>
            <person name="Hoffmeister D."/>
            <person name="Schwenk D."/>
            <person name="Hadar Y."/>
            <person name="Yarden O."/>
            <person name="de Vries R.P."/>
            <person name="Wiebenga A."/>
            <person name="Stenlid J."/>
            <person name="Eastwood D."/>
            <person name="Grigoriev I.V."/>
            <person name="Berka R.M."/>
            <person name="Blanchette R.A."/>
            <person name="Kersten P."/>
            <person name="Martinez A.T."/>
            <person name="Vicuna R."/>
            <person name="Cullen D."/>
        </authorList>
    </citation>
    <scope>NUCLEOTIDE SEQUENCE [LARGE SCALE GENOMIC DNA]</scope>
    <source>
        <strain evidence="2 3">B</strain>
    </source>
</reference>
<organism evidence="2 3">
    <name type="scientific">Ceriporiopsis subvermispora (strain B)</name>
    <name type="common">White-rot fungus</name>
    <name type="synonym">Gelatoporia subvermispora</name>
    <dbReference type="NCBI Taxonomy" id="914234"/>
    <lineage>
        <taxon>Eukaryota</taxon>
        <taxon>Fungi</taxon>
        <taxon>Dikarya</taxon>
        <taxon>Basidiomycota</taxon>
        <taxon>Agaricomycotina</taxon>
        <taxon>Agaricomycetes</taxon>
        <taxon>Polyporales</taxon>
        <taxon>Gelatoporiaceae</taxon>
        <taxon>Gelatoporia</taxon>
    </lineage>
</organism>
<evidence type="ECO:0000256" key="1">
    <source>
        <dbReference type="SAM" id="MobiDB-lite"/>
    </source>
</evidence>
<keyword evidence="3" id="KW-1185">Reference proteome</keyword>
<evidence type="ECO:0000313" key="2">
    <source>
        <dbReference type="EMBL" id="EMD30655.1"/>
    </source>
</evidence>
<sequence>MEAQGGQEAGTLGPGVLDAGYGADRRMGGATRCGFCAAHTRCSLRCPPPKPRAQRRAEGHAFGVGRSREVGPRRGGPTEHRDRQAFAAQSARGSGRCAALARSSGNHGHRGALALDIRAQGRISNVAHTPPCRRRPDSIGRIPPTSRIWKQDSGRVYDNGAAVPRGRPPCTPRIMCTATKYQQGRGA</sequence>
<accession>M2QF59</accession>
<feature type="region of interest" description="Disordered" evidence="1">
    <location>
        <begin position="49"/>
        <end position="105"/>
    </location>
</feature>
<name>M2QF59_CERS8</name>
<dbReference type="EMBL" id="KB445914">
    <property type="protein sequence ID" value="EMD30655.1"/>
    <property type="molecule type" value="Genomic_DNA"/>
</dbReference>
<feature type="region of interest" description="Disordered" evidence="1">
    <location>
        <begin position="127"/>
        <end position="146"/>
    </location>
</feature>
<feature type="compositionally biased region" description="Basic and acidic residues" evidence="1">
    <location>
        <begin position="66"/>
        <end position="84"/>
    </location>
</feature>
<dbReference type="HOGENOM" id="CLU_1447499_0_0_1"/>
<protein>
    <submittedName>
        <fullName evidence="2">Uncharacterized protein</fullName>
    </submittedName>
</protein>
<dbReference type="Proteomes" id="UP000016930">
    <property type="component" value="Unassembled WGS sequence"/>
</dbReference>
<proteinExistence type="predicted"/>